<protein>
    <recommendedName>
        <fullName evidence="5">GPI anchored cell wall protein</fullName>
    </recommendedName>
</protein>
<keyword evidence="4" id="KW-1185">Reference proteome</keyword>
<feature type="signal peptide" evidence="2">
    <location>
        <begin position="1"/>
        <end position="20"/>
    </location>
</feature>
<proteinExistence type="predicted"/>
<evidence type="ECO:0000256" key="1">
    <source>
        <dbReference type="SAM" id="MobiDB-lite"/>
    </source>
</evidence>
<gene>
    <name evidence="3" type="ORF">EJ02DRAFT_455643</name>
</gene>
<accession>A0A6A5SLY9</accession>
<feature type="region of interest" description="Disordered" evidence="1">
    <location>
        <begin position="114"/>
        <end position="145"/>
    </location>
</feature>
<dbReference type="Proteomes" id="UP000800038">
    <property type="component" value="Unassembled WGS sequence"/>
</dbReference>
<reference evidence="3" key="1">
    <citation type="journal article" date="2020" name="Stud. Mycol.">
        <title>101 Dothideomycetes genomes: a test case for predicting lifestyles and emergence of pathogens.</title>
        <authorList>
            <person name="Haridas S."/>
            <person name="Albert R."/>
            <person name="Binder M."/>
            <person name="Bloem J."/>
            <person name="Labutti K."/>
            <person name="Salamov A."/>
            <person name="Andreopoulos B."/>
            <person name="Baker S."/>
            <person name="Barry K."/>
            <person name="Bills G."/>
            <person name="Bluhm B."/>
            <person name="Cannon C."/>
            <person name="Castanera R."/>
            <person name="Culley D."/>
            <person name="Daum C."/>
            <person name="Ezra D."/>
            <person name="Gonzalez J."/>
            <person name="Henrissat B."/>
            <person name="Kuo A."/>
            <person name="Liang C."/>
            <person name="Lipzen A."/>
            <person name="Lutzoni F."/>
            <person name="Magnuson J."/>
            <person name="Mondo S."/>
            <person name="Nolan M."/>
            <person name="Ohm R."/>
            <person name="Pangilinan J."/>
            <person name="Park H.-J."/>
            <person name="Ramirez L."/>
            <person name="Alfaro M."/>
            <person name="Sun H."/>
            <person name="Tritt A."/>
            <person name="Yoshinaga Y."/>
            <person name="Zwiers L.-H."/>
            <person name="Turgeon B."/>
            <person name="Goodwin S."/>
            <person name="Spatafora J."/>
            <person name="Crous P."/>
            <person name="Grigoriev I."/>
        </authorList>
    </citation>
    <scope>NUCLEOTIDE SEQUENCE</scope>
    <source>
        <strain evidence="3">CBS 161.51</strain>
    </source>
</reference>
<organism evidence="3 4">
    <name type="scientific">Clathrospora elynae</name>
    <dbReference type="NCBI Taxonomy" id="706981"/>
    <lineage>
        <taxon>Eukaryota</taxon>
        <taxon>Fungi</taxon>
        <taxon>Dikarya</taxon>
        <taxon>Ascomycota</taxon>
        <taxon>Pezizomycotina</taxon>
        <taxon>Dothideomycetes</taxon>
        <taxon>Pleosporomycetidae</taxon>
        <taxon>Pleosporales</taxon>
        <taxon>Diademaceae</taxon>
        <taxon>Clathrospora</taxon>
    </lineage>
</organism>
<dbReference type="OrthoDB" id="4776947at2759"/>
<evidence type="ECO:0000313" key="4">
    <source>
        <dbReference type="Proteomes" id="UP000800038"/>
    </source>
</evidence>
<sequence length="167" mass="16219">MLGRTVFAATLFALAQFAVASPPGCLLGAVNQYADPVDVKSVCMEKDLSSKVASFCGNDAEKAMEALADICNDAGVKDLATDVSSASATKSGSSTKPTGTSGSTLVAYSTGSSGNMTAPTATGGPKPSGGAGATGTSTGGIPESTGAAGRMEIGFAAIVAGLMVIVL</sequence>
<evidence type="ECO:0000256" key="2">
    <source>
        <dbReference type="SAM" id="SignalP"/>
    </source>
</evidence>
<dbReference type="EMBL" id="ML976056">
    <property type="protein sequence ID" value="KAF1940842.1"/>
    <property type="molecule type" value="Genomic_DNA"/>
</dbReference>
<name>A0A6A5SLY9_9PLEO</name>
<feature type="chain" id="PRO_5025443424" description="GPI anchored cell wall protein" evidence="2">
    <location>
        <begin position="21"/>
        <end position="167"/>
    </location>
</feature>
<evidence type="ECO:0008006" key="5">
    <source>
        <dbReference type="Google" id="ProtNLM"/>
    </source>
</evidence>
<keyword evidence="2" id="KW-0732">Signal</keyword>
<evidence type="ECO:0000313" key="3">
    <source>
        <dbReference type="EMBL" id="KAF1940842.1"/>
    </source>
</evidence>
<dbReference type="AlphaFoldDB" id="A0A6A5SLY9"/>